<proteinExistence type="predicted"/>
<accession>A0A9P0SNZ8</accession>
<comment type="caution">
    <text evidence="1">The sequence shown here is derived from an EMBL/GenBank/DDBJ whole genome shotgun (WGS) entry which is preliminary data.</text>
</comment>
<protein>
    <recommendedName>
        <fullName evidence="3">FLYWCH-type domain-containing protein</fullName>
    </recommendedName>
</protein>
<reference evidence="1" key="1">
    <citation type="submission" date="2022-05" db="EMBL/GenBank/DDBJ databases">
        <authorList>
            <person name="Okamura Y."/>
        </authorList>
    </citation>
    <scope>NUCLEOTIDE SEQUENCE</scope>
</reference>
<dbReference type="Gene3D" id="2.20.25.240">
    <property type="match status" value="1"/>
</dbReference>
<evidence type="ECO:0000313" key="1">
    <source>
        <dbReference type="EMBL" id="CAH3926800.1"/>
    </source>
</evidence>
<name>A0A9P0SNZ8_PIEBR</name>
<sequence>MKYRRFIKTNKCGGAISVVDGFVIKETNVHAHPPKTYDDELKKIRTTSGKSFYLYRNYTFSPASPHLSGKGARWRCSADRHCKAYFILSRDGEEHIYGRNAAVDIPYYYYMDSHTAFRRKMPTEEYPGTAREGCEAAEPRPCLLDKGQYL</sequence>
<evidence type="ECO:0008006" key="3">
    <source>
        <dbReference type="Google" id="ProtNLM"/>
    </source>
</evidence>
<keyword evidence="2" id="KW-1185">Reference proteome</keyword>
<dbReference type="Proteomes" id="UP001152562">
    <property type="component" value="Unassembled WGS sequence"/>
</dbReference>
<dbReference type="EMBL" id="CALOZG010000001">
    <property type="protein sequence ID" value="CAH3926800.1"/>
    <property type="molecule type" value="Genomic_DNA"/>
</dbReference>
<evidence type="ECO:0000313" key="2">
    <source>
        <dbReference type="Proteomes" id="UP001152562"/>
    </source>
</evidence>
<gene>
    <name evidence="1" type="ORF">PIBRA_LOCUS1163</name>
</gene>
<dbReference type="AlphaFoldDB" id="A0A9P0SNZ8"/>
<organism evidence="1 2">
    <name type="scientific">Pieris brassicae</name>
    <name type="common">White butterfly</name>
    <name type="synonym">Large white butterfly</name>
    <dbReference type="NCBI Taxonomy" id="7116"/>
    <lineage>
        <taxon>Eukaryota</taxon>
        <taxon>Metazoa</taxon>
        <taxon>Ecdysozoa</taxon>
        <taxon>Arthropoda</taxon>
        <taxon>Hexapoda</taxon>
        <taxon>Insecta</taxon>
        <taxon>Pterygota</taxon>
        <taxon>Neoptera</taxon>
        <taxon>Endopterygota</taxon>
        <taxon>Lepidoptera</taxon>
        <taxon>Glossata</taxon>
        <taxon>Ditrysia</taxon>
        <taxon>Papilionoidea</taxon>
        <taxon>Pieridae</taxon>
        <taxon>Pierinae</taxon>
        <taxon>Pieris</taxon>
    </lineage>
</organism>